<organism evidence="2 3">
    <name type="scientific">Marivivens donghaensis</name>
    <dbReference type="NCBI Taxonomy" id="1699413"/>
    <lineage>
        <taxon>Bacteria</taxon>
        <taxon>Pseudomonadati</taxon>
        <taxon>Pseudomonadota</taxon>
        <taxon>Alphaproteobacteria</taxon>
        <taxon>Rhodobacterales</taxon>
        <taxon>Paracoccaceae</taxon>
        <taxon>Marivivens group</taxon>
        <taxon>Marivivens</taxon>
    </lineage>
</organism>
<dbReference type="Proteomes" id="UP000709466">
    <property type="component" value="Unassembled WGS sequence"/>
</dbReference>
<dbReference type="EMBL" id="JAATOP010000003">
    <property type="protein sequence ID" value="NIY71913.1"/>
    <property type="molecule type" value="Genomic_DNA"/>
</dbReference>
<dbReference type="InterPro" id="IPR018931">
    <property type="entry name" value="DUF2520"/>
</dbReference>
<dbReference type="Gene3D" id="3.40.50.720">
    <property type="entry name" value="NAD(P)-binding Rossmann-like Domain"/>
    <property type="match status" value="1"/>
</dbReference>
<evidence type="ECO:0000259" key="1">
    <source>
        <dbReference type="Pfam" id="PF10728"/>
    </source>
</evidence>
<dbReference type="Gene3D" id="1.10.1040.20">
    <property type="entry name" value="ProC-like, C-terminal domain"/>
    <property type="match status" value="1"/>
</dbReference>
<dbReference type="InterPro" id="IPR036291">
    <property type="entry name" value="NAD(P)-bd_dom_sf"/>
</dbReference>
<feature type="domain" description="DUF2520" evidence="1">
    <location>
        <begin position="131"/>
        <end position="254"/>
    </location>
</feature>
<dbReference type="PANTHER" id="PTHR40459">
    <property type="entry name" value="CONSERVED HYPOTHETICAL ALANINE AND LEUCINE RICH PROTEIN"/>
    <property type="match status" value="1"/>
</dbReference>
<comment type="caution">
    <text evidence="2">The sequence shown here is derived from an EMBL/GenBank/DDBJ whole genome shotgun (WGS) entry which is preliminary data.</text>
</comment>
<gene>
    <name evidence="2" type="ORF">HCZ30_05625</name>
</gene>
<keyword evidence="3" id="KW-1185">Reference proteome</keyword>
<proteinExistence type="predicted"/>
<dbReference type="SUPFAM" id="SSF48179">
    <property type="entry name" value="6-phosphogluconate dehydrogenase C-terminal domain-like"/>
    <property type="match status" value="1"/>
</dbReference>
<dbReference type="SUPFAM" id="SSF51735">
    <property type="entry name" value="NAD(P)-binding Rossmann-fold domains"/>
    <property type="match status" value="1"/>
</dbReference>
<dbReference type="InterPro" id="IPR008927">
    <property type="entry name" value="6-PGluconate_DH-like_C_sf"/>
</dbReference>
<sequence>MTTINIIGAGRVGATFLRLLGQLDGVQIGAVASGSLANAQAAVAAGGAGRAVELTDASPADIWLITVPDDCISDIAAQITAPPAIAVHCSGFKSSDALNSLADKGWKTASCHPVRSFADPDAAANAFAGTYCAIEGTAAAEVSDLIRRIGGVPFDLLPEKKAIYHAAAVFSNNFTTVIQQIALDAWREAGVDPDTAKSLCASLLTATAENVALLGPQQALTGPAARGDMQVLTEQQAALAAWEPRYAKLYEDFSAMARSLKATGSL</sequence>
<dbReference type="InterPro" id="IPR037108">
    <property type="entry name" value="TM1727-like_C_sf"/>
</dbReference>
<dbReference type="PANTHER" id="PTHR40459:SF1">
    <property type="entry name" value="CONSERVED HYPOTHETICAL ALANINE AND LEUCINE RICH PROTEIN"/>
    <property type="match status" value="1"/>
</dbReference>
<evidence type="ECO:0000313" key="3">
    <source>
        <dbReference type="Proteomes" id="UP000709466"/>
    </source>
</evidence>
<protein>
    <submittedName>
        <fullName evidence="2">DUF2520 domain-containing protein</fullName>
    </submittedName>
</protein>
<accession>A0ABX0VW71</accession>
<evidence type="ECO:0000313" key="2">
    <source>
        <dbReference type="EMBL" id="NIY71913.1"/>
    </source>
</evidence>
<name>A0ABX0VW71_9RHOB</name>
<reference evidence="2 3" key="1">
    <citation type="submission" date="2020-03" db="EMBL/GenBank/DDBJ databases">
        <title>Bacterial isolates of synthetic phycosphere.</title>
        <authorList>
            <person name="Fu H."/>
            <person name="Moran M.A."/>
        </authorList>
    </citation>
    <scope>NUCLEOTIDE SEQUENCE [LARGE SCALE GENOMIC DNA]</scope>
    <source>
        <strain evidence="2 3">HF1</strain>
    </source>
</reference>
<dbReference type="Pfam" id="PF10728">
    <property type="entry name" value="DUF2520"/>
    <property type="match status" value="1"/>
</dbReference>